<organism evidence="6 7">
    <name type="scientific">Pochonia chlamydosporia 170</name>
    <dbReference type="NCBI Taxonomy" id="1380566"/>
    <lineage>
        <taxon>Eukaryota</taxon>
        <taxon>Fungi</taxon>
        <taxon>Dikarya</taxon>
        <taxon>Ascomycota</taxon>
        <taxon>Pezizomycotina</taxon>
        <taxon>Sordariomycetes</taxon>
        <taxon>Hypocreomycetidae</taxon>
        <taxon>Hypocreales</taxon>
        <taxon>Clavicipitaceae</taxon>
        <taxon>Pochonia</taxon>
    </lineage>
</organism>
<dbReference type="GO" id="GO:0004301">
    <property type="term" value="F:epoxide hydrolase activity"/>
    <property type="evidence" value="ECO:0007669"/>
    <property type="project" value="TreeGrafter"/>
</dbReference>
<keyword evidence="2" id="KW-0058">Aromatic hydrocarbons catabolism</keyword>
<dbReference type="SUPFAM" id="SSF53474">
    <property type="entry name" value="alpha/beta-Hydrolases"/>
    <property type="match status" value="1"/>
</dbReference>
<comment type="similarity">
    <text evidence="1">Belongs to the peptidase S33 family.</text>
</comment>
<dbReference type="PIRSF" id="PIRSF001112">
    <property type="entry name" value="Epoxide_hydrolase"/>
    <property type="match status" value="1"/>
</dbReference>
<comment type="caution">
    <text evidence="6">The sequence shown here is derived from an EMBL/GenBank/DDBJ whole genome shotgun (WGS) entry which is preliminary data.</text>
</comment>
<reference evidence="6 7" key="1">
    <citation type="journal article" date="2016" name="PLoS Pathog.">
        <title>Biosynthesis of antibiotic leucinostatins in bio-control fungus Purpureocillium lilacinum and their inhibition on phytophthora revealed by genome mining.</title>
        <authorList>
            <person name="Wang G."/>
            <person name="Liu Z."/>
            <person name="Lin R."/>
            <person name="Li E."/>
            <person name="Mao Z."/>
            <person name="Ling J."/>
            <person name="Yang Y."/>
            <person name="Yin W.B."/>
            <person name="Xie B."/>
        </authorList>
    </citation>
    <scope>NUCLEOTIDE SEQUENCE [LARGE SCALE GENOMIC DNA]</scope>
    <source>
        <strain evidence="6">170</strain>
    </source>
</reference>
<dbReference type="PANTHER" id="PTHR21661">
    <property type="entry name" value="EPOXIDE HYDROLASE 1-RELATED"/>
    <property type="match status" value="1"/>
</dbReference>
<dbReference type="KEGG" id="pchm:VFPPC_04756"/>
<evidence type="ECO:0000256" key="3">
    <source>
        <dbReference type="ARBA" id="ARBA00022801"/>
    </source>
</evidence>
<proteinExistence type="inferred from homology"/>
<evidence type="ECO:0000256" key="1">
    <source>
        <dbReference type="ARBA" id="ARBA00010088"/>
    </source>
</evidence>
<feature type="active site" description="Nucleophile" evidence="4">
    <location>
        <position position="180"/>
    </location>
</feature>
<evidence type="ECO:0000256" key="4">
    <source>
        <dbReference type="PIRSR" id="PIRSR001112-1"/>
    </source>
</evidence>
<feature type="active site" description="Proton acceptor" evidence="4">
    <location>
        <position position="370"/>
    </location>
</feature>
<evidence type="ECO:0000313" key="6">
    <source>
        <dbReference type="EMBL" id="OAQ68526.1"/>
    </source>
</evidence>
<dbReference type="InterPro" id="IPR000639">
    <property type="entry name" value="Epox_hydrolase-like"/>
</dbReference>
<dbReference type="RefSeq" id="XP_018145376.1">
    <property type="nucleotide sequence ID" value="XM_018284055.1"/>
</dbReference>
<accession>A0A179FSB2</accession>
<name>A0A179FSB2_METCM</name>
<sequence length="393" mass="44817">MSDITPFKIDVPDAAIKKLKDKLELADLPDEVEFSNDWSYGTPRDDIQRLARYWKDGYDWRAHEAKLNAQLPQFKTTVNVEGFGDLNIHFVHKKSSKPGSIPLLFCHGWPGHFMEVAKILPLLTGNKEDLSFDVVAPSLPNFGFSDGVKKRGFGIPQYAETLHKVMIKLGYNKYVTQGGDWGYVITRLIGVQYPSSCIASHVNFVRAKKPPEFLKSPLLYIQHKITPYTDFEKAFRERSEWFQTEGIGYNVEQSTRPSTIGIALTDPVALLAWIYEKLHDWTDNYPWTDDEILTWISIYQFSTAGAAASVRIYYESKHAELERGEKAFGYVPKVQLGLSYFPKDLVLPPRTWGRALGPVVFESVHGDGGHFAAHERPEVLVDDLRRMIEKVKF</sequence>
<dbReference type="InterPro" id="IPR029058">
    <property type="entry name" value="AB_hydrolase_fold"/>
</dbReference>
<dbReference type="Proteomes" id="UP000078397">
    <property type="component" value="Unassembled WGS sequence"/>
</dbReference>
<dbReference type="Gene3D" id="3.40.50.1820">
    <property type="entry name" value="alpha/beta hydrolase"/>
    <property type="match status" value="1"/>
</dbReference>
<dbReference type="GeneID" id="28848049"/>
<protein>
    <submittedName>
        <fullName evidence="6">Epoxide hydrolase 1</fullName>
    </submittedName>
</protein>
<feature type="domain" description="Epoxide hydrolase N-terminal" evidence="5">
    <location>
        <begin position="4"/>
        <end position="116"/>
    </location>
</feature>
<dbReference type="InterPro" id="IPR016292">
    <property type="entry name" value="Epoxide_hydrolase"/>
</dbReference>
<evidence type="ECO:0000313" key="7">
    <source>
        <dbReference type="Proteomes" id="UP000078397"/>
    </source>
</evidence>
<dbReference type="STRING" id="1380566.A0A179FSB2"/>
<dbReference type="PANTHER" id="PTHR21661:SF35">
    <property type="entry name" value="EPOXIDE HYDROLASE"/>
    <property type="match status" value="1"/>
</dbReference>
<dbReference type="AlphaFoldDB" id="A0A179FSB2"/>
<evidence type="ECO:0000256" key="2">
    <source>
        <dbReference type="ARBA" id="ARBA00022797"/>
    </source>
</evidence>
<dbReference type="PRINTS" id="PR00412">
    <property type="entry name" value="EPOXHYDRLASE"/>
</dbReference>
<keyword evidence="7" id="KW-1185">Reference proteome</keyword>
<keyword evidence="3 6" id="KW-0378">Hydrolase</keyword>
<feature type="active site" description="Proton donor" evidence="4">
    <location>
        <position position="313"/>
    </location>
</feature>
<dbReference type="GO" id="GO:0097176">
    <property type="term" value="P:epoxide metabolic process"/>
    <property type="evidence" value="ECO:0007669"/>
    <property type="project" value="TreeGrafter"/>
</dbReference>
<dbReference type="EMBL" id="LSBJ02000003">
    <property type="protein sequence ID" value="OAQ68526.1"/>
    <property type="molecule type" value="Genomic_DNA"/>
</dbReference>
<dbReference type="Pfam" id="PF06441">
    <property type="entry name" value="EHN"/>
    <property type="match status" value="1"/>
</dbReference>
<evidence type="ECO:0000259" key="5">
    <source>
        <dbReference type="Pfam" id="PF06441"/>
    </source>
</evidence>
<dbReference type="InterPro" id="IPR010497">
    <property type="entry name" value="Epoxide_hydro_N"/>
</dbReference>
<gene>
    <name evidence="6" type="ORF">VFPPC_04756</name>
</gene>
<dbReference type="OrthoDB" id="7130006at2759"/>